<evidence type="ECO:0000313" key="2">
    <source>
        <dbReference type="EMBL" id="PKC01180.1"/>
    </source>
</evidence>
<name>A0A2N0P2Z0_9GLOM</name>
<gene>
    <name evidence="2" type="ORF">RhiirA5_55638</name>
</gene>
<evidence type="ECO:0000313" key="3">
    <source>
        <dbReference type="Proteomes" id="UP000232722"/>
    </source>
</evidence>
<organism evidence="2 3">
    <name type="scientific">Rhizophagus irregularis</name>
    <dbReference type="NCBI Taxonomy" id="588596"/>
    <lineage>
        <taxon>Eukaryota</taxon>
        <taxon>Fungi</taxon>
        <taxon>Fungi incertae sedis</taxon>
        <taxon>Mucoromycota</taxon>
        <taxon>Glomeromycotina</taxon>
        <taxon>Glomeromycetes</taxon>
        <taxon>Glomerales</taxon>
        <taxon>Glomeraceae</taxon>
        <taxon>Rhizophagus</taxon>
    </lineage>
</organism>
<dbReference type="EMBL" id="LLXJ01001678">
    <property type="protein sequence ID" value="PKC01180.1"/>
    <property type="molecule type" value="Genomic_DNA"/>
</dbReference>
<dbReference type="Proteomes" id="UP000232722">
    <property type="component" value="Unassembled WGS sequence"/>
</dbReference>
<keyword evidence="1" id="KW-1133">Transmembrane helix</keyword>
<protein>
    <submittedName>
        <fullName evidence="2">Uncharacterized protein</fullName>
    </submittedName>
</protein>
<proteinExistence type="predicted"/>
<feature type="transmembrane region" description="Helical" evidence="1">
    <location>
        <begin position="7"/>
        <end position="26"/>
    </location>
</feature>
<reference evidence="2 3" key="2">
    <citation type="submission" date="2017-09" db="EMBL/GenBank/DDBJ databases">
        <title>Extensive intraspecific genome diversity in a model arbuscular mycorrhizal fungus.</title>
        <authorList>
            <person name="Chen E.C."/>
            <person name="Morin E."/>
            <person name="Beaudet D."/>
            <person name="Noel J."/>
            <person name="Ndikumana S."/>
            <person name="Charron P."/>
            <person name="St-Onge C."/>
            <person name="Giorgi J."/>
            <person name="Grigoriev I.V."/>
            <person name="Roux C."/>
            <person name="Martin F.M."/>
            <person name="Corradi N."/>
        </authorList>
    </citation>
    <scope>NUCLEOTIDE SEQUENCE [LARGE SCALE GENOMIC DNA]</scope>
    <source>
        <strain evidence="2 3">A5</strain>
    </source>
</reference>
<comment type="caution">
    <text evidence="2">The sequence shown here is derived from an EMBL/GenBank/DDBJ whole genome shotgun (WGS) entry which is preliminary data.</text>
</comment>
<sequence>MISHHNFCCHPIIMNISLLNASILLRKHLIPKTILIYLPRAPTFEYLLVTLSFLINDMVNLLINEKNPVYKKKNKKKYTRRNL</sequence>
<feature type="transmembrane region" description="Helical" evidence="1">
    <location>
        <begin position="46"/>
        <end position="63"/>
    </location>
</feature>
<reference evidence="2 3" key="1">
    <citation type="submission" date="2016-04" db="EMBL/GenBank/DDBJ databases">
        <title>Genome analyses suggest a sexual origin of heterokaryosis in a supposedly ancient asexual fungus.</title>
        <authorList>
            <person name="Ropars J."/>
            <person name="Sedzielewska K."/>
            <person name="Noel J."/>
            <person name="Charron P."/>
            <person name="Farinelli L."/>
            <person name="Marton T."/>
            <person name="Kruger M."/>
            <person name="Pelin A."/>
            <person name="Brachmann A."/>
            <person name="Corradi N."/>
        </authorList>
    </citation>
    <scope>NUCLEOTIDE SEQUENCE [LARGE SCALE GENOMIC DNA]</scope>
    <source>
        <strain evidence="2 3">A5</strain>
    </source>
</reference>
<keyword evidence="1" id="KW-0812">Transmembrane</keyword>
<evidence type="ECO:0000256" key="1">
    <source>
        <dbReference type="SAM" id="Phobius"/>
    </source>
</evidence>
<accession>A0A2N0P2Z0</accession>
<dbReference type="AlphaFoldDB" id="A0A2N0P2Z0"/>
<keyword evidence="1" id="KW-0472">Membrane</keyword>